<feature type="coiled-coil region" evidence="1">
    <location>
        <begin position="18"/>
        <end position="99"/>
    </location>
</feature>
<evidence type="ECO:0000256" key="1">
    <source>
        <dbReference type="SAM" id="Coils"/>
    </source>
</evidence>
<name>A0A699KCG4_TANCI</name>
<dbReference type="AlphaFoldDB" id="A0A699KCG4"/>
<accession>A0A699KCG4</accession>
<organism evidence="3">
    <name type="scientific">Tanacetum cinerariifolium</name>
    <name type="common">Dalmatian daisy</name>
    <name type="synonym">Chrysanthemum cinerariifolium</name>
    <dbReference type="NCBI Taxonomy" id="118510"/>
    <lineage>
        <taxon>Eukaryota</taxon>
        <taxon>Viridiplantae</taxon>
        <taxon>Streptophyta</taxon>
        <taxon>Embryophyta</taxon>
        <taxon>Tracheophyta</taxon>
        <taxon>Spermatophyta</taxon>
        <taxon>Magnoliopsida</taxon>
        <taxon>eudicotyledons</taxon>
        <taxon>Gunneridae</taxon>
        <taxon>Pentapetalae</taxon>
        <taxon>asterids</taxon>
        <taxon>campanulids</taxon>
        <taxon>Asterales</taxon>
        <taxon>Asteraceae</taxon>
        <taxon>Asteroideae</taxon>
        <taxon>Anthemideae</taxon>
        <taxon>Anthemidinae</taxon>
        <taxon>Tanacetum</taxon>
    </lineage>
</organism>
<feature type="region of interest" description="Disordered" evidence="2">
    <location>
        <begin position="197"/>
        <end position="219"/>
    </location>
</feature>
<protein>
    <submittedName>
        <fullName evidence="3">Uncharacterized protein</fullName>
    </submittedName>
</protein>
<evidence type="ECO:0000313" key="3">
    <source>
        <dbReference type="EMBL" id="GFA87719.1"/>
    </source>
</evidence>
<gene>
    <name evidence="3" type="ORF">Tci_659691</name>
</gene>
<reference evidence="3" key="1">
    <citation type="journal article" date="2019" name="Sci. Rep.">
        <title>Draft genome of Tanacetum cinerariifolium, the natural source of mosquito coil.</title>
        <authorList>
            <person name="Yamashiro T."/>
            <person name="Shiraishi A."/>
            <person name="Satake H."/>
            <person name="Nakayama K."/>
        </authorList>
    </citation>
    <scope>NUCLEOTIDE SEQUENCE</scope>
</reference>
<evidence type="ECO:0000256" key="2">
    <source>
        <dbReference type="SAM" id="MobiDB-lite"/>
    </source>
</evidence>
<keyword evidence="1" id="KW-0175">Coiled coil</keyword>
<proteinExistence type="predicted"/>
<sequence length="219" mass="24883">TCLVPLALKKQNDSFIFVHELKQEMHADSKYVESLEKEIDELESDKAEFSNMYDMILQESWNEQASNVFRKEREQYIKIQDLKAQLQDKNIAISVLKKLIEKGKGESVETNFDKPSIVRQPNAQRIPKPSVLGKPAPFSDSLERGYFSKTKSAPKTNVSEGLSKPVTARTLPQTARQAVSNTNVLKPRMYQIDNMTTQTRASRSPQTVRNTNPYVSTST</sequence>
<feature type="non-terminal residue" evidence="3">
    <location>
        <position position="1"/>
    </location>
</feature>
<dbReference type="EMBL" id="BKCJ010505625">
    <property type="protein sequence ID" value="GFA87719.1"/>
    <property type="molecule type" value="Genomic_DNA"/>
</dbReference>
<comment type="caution">
    <text evidence="3">The sequence shown here is derived from an EMBL/GenBank/DDBJ whole genome shotgun (WGS) entry which is preliminary data.</text>
</comment>